<evidence type="ECO:0000313" key="10">
    <source>
        <dbReference type="EMBL" id="GAW02656.1"/>
    </source>
</evidence>
<accession>A0A1Q3E680</accession>
<feature type="compositionally biased region" description="Pro residues" evidence="8">
    <location>
        <begin position="39"/>
        <end position="74"/>
    </location>
</feature>
<dbReference type="PROSITE" id="PS50011">
    <property type="entry name" value="PROTEIN_KINASE_DOM"/>
    <property type="match status" value="1"/>
</dbReference>
<feature type="domain" description="Protein kinase" evidence="9">
    <location>
        <begin position="262"/>
        <end position="581"/>
    </location>
</feature>
<keyword evidence="4 10" id="KW-0418">Kinase</keyword>
<keyword evidence="11" id="KW-1185">Reference proteome</keyword>
<dbReference type="STRING" id="5353.A0A1Q3E680"/>
<dbReference type="InterPro" id="IPR011009">
    <property type="entry name" value="Kinase-like_dom_sf"/>
</dbReference>
<feature type="compositionally biased region" description="Basic residues" evidence="8">
    <location>
        <begin position="502"/>
        <end position="511"/>
    </location>
</feature>
<proteinExistence type="inferred from homology"/>
<evidence type="ECO:0000259" key="9">
    <source>
        <dbReference type="PROSITE" id="PS50011"/>
    </source>
</evidence>
<dbReference type="Gene3D" id="3.30.200.20">
    <property type="entry name" value="Phosphorylase Kinase, domain 1"/>
    <property type="match status" value="1"/>
</dbReference>
<dbReference type="InterPro" id="IPR008271">
    <property type="entry name" value="Ser/Thr_kinase_AS"/>
</dbReference>
<keyword evidence="3 7" id="KW-0547">Nucleotide-binding</keyword>
<evidence type="ECO:0000256" key="3">
    <source>
        <dbReference type="ARBA" id="ARBA00022741"/>
    </source>
</evidence>
<dbReference type="AlphaFoldDB" id="A0A1Q3E680"/>
<dbReference type="PANTHER" id="PTHR47448:SF1">
    <property type="entry name" value="SERINE_THREONINE-PROTEIN KINASE STE7 HOMOLOG"/>
    <property type="match status" value="1"/>
</dbReference>
<evidence type="ECO:0000256" key="2">
    <source>
        <dbReference type="ARBA" id="ARBA00022679"/>
    </source>
</evidence>
<dbReference type="GO" id="GO:0004674">
    <property type="term" value="F:protein serine/threonine kinase activity"/>
    <property type="evidence" value="ECO:0007669"/>
    <property type="project" value="UniProtKB-KW"/>
</dbReference>
<dbReference type="Proteomes" id="UP000188533">
    <property type="component" value="Unassembled WGS sequence"/>
</dbReference>
<sequence>MARALPTPPSLPTSPPAATPPRPVPATPPPRIASATPRPALPPPTATLPRPIPVTPPPRIASATPPRPALPTPPTANNTPSGSFSKKRNFNLQLPTPPLSIASPPTSSLPLPPLPTRNAPGQPSRPKHILSIDVHNAQPHNTGLSLSNQGPFGRGAVGLGSGLPPISASVLMTPESSTTQRQNLQAALTTALEQMQVNERRPALSSSSSSMTLISSGLASNGSDVSITSSMSAATTAESADCRSLSDRDRVLNTGPLQEDDLRNLAELGMGNGGSVMKVQHAPSGVIMAKKIVLIDAKPSIRKQILRELHIIHTCSSPYIVSSFGAFISEPNICICMEYMDKGSFDSIYKSIGRSKFNGRSTTGDAGAEESTEGPIPICIVRQAAKRVLGGLVYLYEAMGVLHRDIKPSNILLNSEGQVKLCDFGVSGELENSVAKTFVGTSVYMSPERIQGSDYSVKSDVWSLGITLIELAHGCFPFADTEVDDSPLDSAAPSATLSPTTHARRSRRKSKGVSVHGGVGTLSILELMHHIVRELPPALITPSIPHSKDFAGEAAQFVDHCLRKNPSERMSPKELLAMSWMDDEGREDEIDLRTWSGTL</sequence>
<gene>
    <name evidence="10" type="ORF">LENED_004323</name>
</gene>
<dbReference type="SMART" id="SM00220">
    <property type="entry name" value="S_TKc"/>
    <property type="match status" value="1"/>
</dbReference>
<reference evidence="10 11" key="2">
    <citation type="submission" date="2017-02" db="EMBL/GenBank/DDBJ databases">
        <title>A genome survey and senescence transcriptome analysis in Lentinula edodes.</title>
        <authorList>
            <person name="Sakamoto Y."/>
            <person name="Nakade K."/>
            <person name="Sato S."/>
            <person name="Yoshida Y."/>
            <person name="Miyazaki K."/>
            <person name="Natsume S."/>
            <person name="Konno N."/>
        </authorList>
    </citation>
    <scope>NUCLEOTIDE SEQUENCE [LARGE SCALE GENOMIC DNA]</scope>
    <source>
        <strain evidence="10 11">NBRC 111202</strain>
    </source>
</reference>
<dbReference type="InterPro" id="IPR050915">
    <property type="entry name" value="MAP_kinase_kinase"/>
</dbReference>
<name>A0A1Q3E680_LENED</name>
<evidence type="ECO:0000256" key="8">
    <source>
        <dbReference type="SAM" id="MobiDB-lite"/>
    </source>
</evidence>
<dbReference type="GO" id="GO:0004712">
    <property type="term" value="F:protein serine/threonine/tyrosine kinase activity"/>
    <property type="evidence" value="ECO:0007669"/>
    <property type="project" value="UniProtKB-ARBA"/>
</dbReference>
<organism evidence="10 11">
    <name type="scientific">Lentinula edodes</name>
    <name type="common">Shiitake mushroom</name>
    <name type="synonym">Lentinus edodes</name>
    <dbReference type="NCBI Taxonomy" id="5353"/>
    <lineage>
        <taxon>Eukaryota</taxon>
        <taxon>Fungi</taxon>
        <taxon>Dikarya</taxon>
        <taxon>Basidiomycota</taxon>
        <taxon>Agaricomycotina</taxon>
        <taxon>Agaricomycetes</taxon>
        <taxon>Agaricomycetidae</taxon>
        <taxon>Agaricales</taxon>
        <taxon>Marasmiineae</taxon>
        <taxon>Omphalotaceae</taxon>
        <taxon>Lentinula</taxon>
    </lineage>
</organism>
<dbReference type="EMBL" id="BDGU01000109">
    <property type="protein sequence ID" value="GAW02656.1"/>
    <property type="molecule type" value="Genomic_DNA"/>
</dbReference>
<protein>
    <submittedName>
        <fullName evidence="10">Pkinase-domain-containing protein</fullName>
    </submittedName>
</protein>
<dbReference type="Gene3D" id="1.10.510.10">
    <property type="entry name" value="Transferase(Phosphotransferase) domain 1"/>
    <property type="match status" value="1"/>
</dbReference>
<dbReference type="Pfam" id="PF00069">
    <property type="entry name" value="Pkinase"/>
    <property type="match status" value="1"/>
</dbReference>
<comment type="caution">
    <text evidence="10">The sequence shown here is derived from an EMBL/GenBank/DDBJ whole genome shotgun (WGS) entry which is preliminary data.</text>
</comment>
<keyword evidence="1" id="KW-0723">Serine/threonine-protein kinase</keyword>
<evidence type="ECO:0000256" key="4">
    <source>
        <dbReference type="ARBA" id="ARBA00022777"/>
    </source>
</evidence>
<dbReference type="InterPro" id="IPR017441">
    <property type="entry name" value="Protein_kinase_ATP_BS"/>
</dbReference>
<evidence type="ECO:0000256" key="7">
    <source>
        <dbReference type="PROSITE-ProRule" id="PRU10141"/>
    </source>
</evidence>
<feature type="region of interest" description="Disordered" evidence="8">
    <location>
        <begin position="1"/>
        <end position="126"/>
    </location>
</feature>
<evidence type="ECO:0000313" key="11">
    <source>
        <dbReference type="Proteomes" id="UP000188533"/>
    </source>
</evidence>
<dbReference type="PROSITE" id="PS00108">
    <property type="entry name" value="PROTEIN_KINASE_ST"/>
    <property type="match status" value="1"/>
</dbReference>
<feature type="region of interest" description="Disordered" evidence="8">
    <location>
        <begin position="487"/>
        <end position="514"/>
    </location>
</feature>
<dbReference type="FunFam" id="3.30.200.20:FF:000040">
    <property type="entry name" value="Dual specificity mitogen-activated protein kinase kinase"/>
    <property type="match status" value="1"/>
</dbReference>
<dbReference type="SUPFAM" id="SSF56112">
    <property type="entry name" value="Protein kinase-like (PK-like)"/>
    <property type="match status" value="1"/>
</dbReference>
<keyword evidence="2" id="KW-0808">Transferase</keyword>
<evidence type="ECO:0000256" key="5">
    <source>
        <dbReference type="ARBA" id="ARBA00022840"/>
    </source>
</evidence>
<dbReference type="InterPro" id="IPR000719">
    <property type="entry name" value="Prot_kinase_dom"/>
</dbReference>
<feature type="binding site" evidence="7">
    <location>
        <position position="291"/>
    </location>
    <ligand>
        <name>ATP</name>
        <dbReference type="ChEBI" id="CHEBI:30616"/>
    </ligand>
</feature>
<feature type="compositionally biased region" description="Low complexity" evidence="8">
    <location>
        <begin position="99"/>
        <end position="109"/>
    </location>
</feature>
<evidence type="ECO:0000256" key="1">
    <source>
        <dbReference type="ARBA" id="ARBA00022527"/>
    </source>
</evidence>
<dbReference type="PROSITE" id="PS00107">
    <property type="entry name" value="PROTEIN_KINASE_ATP"/>
    <property type="match status" value="1"/>
</dbReference>
<evidence type="ECO:0000256" key="6">
    <source>
        <dbReference type="ARBA" id="ARBA00038035"/>
    </source>
</evidence>
<feature type="compositionally biased region" description="Pro residues" evidence="8">
    <location>
        <begin position="1"/>
        <end position="31"/>
    </location>
</feature>
<comment type="similarity">
    <text evidence="6">Belongs to the protein kinase superfamily. STE Ser/Thr protein kinase family. MAP kinase kinase subfamily.</text>
</comment>
<keyword evidence="5 7" id="KW-0067">ATP-binding</keyword>
<dbReference type="PANTHER" id="PTHR47448">
    <property type="entry name" value="DUAL SPECIFICITY MITOGEN-ACTIVATED PROTEIN KINASE KINASE DSOR1-LIKE PROTEIN"/>
    <property type="match status" value="1"/>
</dbReference>
<dbReference type="GO" id="GO:0005524">
    <property type="term" value="F:ATP binding"/>
    <property type="evidence" value="ECO:0007669"/>
    <property type="project" value="UniProtKB-UniRule"/>
</dbReference>
<reference evidence="10 11" key="1">
    <citation type="submission" date="2016-08" db="EMBL/GenBank/DDBJ databases">
        <authorList>
            <consortium name="Lentinula edodes genome sequencing consortium"/>
            <person name="Sakamoto Y."/>
            <person name="Nakade K."/>
            <person name="Sato S."/>
            <person name="Yoshida Y."/>
            <person name="Miyazaki K."/>
            <person name="Natsume S."/>
            <person name="Konno N."/>
        </authorList>
    </citation>
    <scope>NUCLEOTIDE SEQUENCE [LARGE SCALE GENOMIC DNA]</scope>
    <source>
        <strain evidence="10 11">NBRC 111202</strain>
    </source>
</reference>
<dbReference type="GO" id="GO:0000165">
    <property type="term" value="P:MAPK cascade"/>
    <property type="evidence" value="ECO:0007669"/>
    <property type="project" value="UniProtKB-ARBA"/>
</dbReference>